<organism evidence="2 3">
    <name type="scientific">Defluviitalea raffinosedens</name>
    <dbReference type="NCBI Taxonomy" id="1450156"/>
    <lineage>
        <taxon>Bacteria</taxon>
        <taxon>Bacillati</taxon>
        <taxon>Bacillota</taxon>
        <taxon>Clostridia</taxon>
        <taxon>Lachnospirales</taxon>
        <taxon>Defluviitaleaceae</taxon>
        <taxon>Defluviitalea</taxon>
    </lineage>
</organism>
<dbReference type="Proteomes" id="UP000483018">
    <property type="component" value="Unassembled WGS sequence"/>
</dbReference>
<keyword evidence="1" id="KW-0812">Transmembrane</keyword>
<proteinExistence type="predicted"/>
<protein>
    <submittedName>
        <fullName evidence="2">Cyclic lactone autoinducer peptide</fullName>
    </submittedName>
</protein>
<dbReference type="AlphaFoldDB" id="A0A7C8LS97"/>
<evidence type="ECO:0000313" key="3">
    <source>
        <dbReference type="Proteomes" id="UP000483018"/>
    </source>
</evidence>
<keyword evidence="3" id="KW-1185">Reference proteome</keyword>
<dbReference type="InterPro" id="IPR009229">
    <property type="entry name" value="AgrD"/>
</dbReference>
<evidence type="ECO:0000256" key="1">
    <source>
        <dbReference type="SAM" id="Phobius"/>
    </source>
</evidence>
<accession>A0A7C8LS97</accession>
<reference evidence="2 3" key="1">
    <citation type="submission" date="2019-12" db="EMBL/GenBank/DDBJ databases">
        <title>Defluviitalea raffinosedens, isolated from a biogas fermenter, genome sequencing and characterization.</title>
        <authorList>
            <person name="Rettenmaier R."/>
            <person name="Schneider M."/>
            <person name="Neuhaus K."/>
            <person name="Liebl W."/>
            <person name="Zverlov V."/>
        </authorList>
    </citation>
    <scope>NUCLEOTIDE SEQUENCE [LARGE SCALE GENOMIC DNA]</scope>
    <source>
        <strain evidence="2 3">249c-K6</strain>
    </source>
</reference>
<feature type="transmembrane region" description="Helical" evidence="1">
    <location>
        <begin position="41"/>
        <end position="63"/>
    </location>
</feature>
<sequence>MDQSLSTQIYMRLALKLHYPKKNNIKGGMCMKKNMLAALKWIGSVSLIFAGVIATPACFLFASQPKCPKSLQK</sequence>
<gene>
    <name evidence="2" type="ORF">GND95_11220</name>
</gene>
<keyword evidence="1" id="KW-0472">Membrane</keyword>
<comment type="caution">
    <text evidence="2">The sequence shown here is derived from an EMBL/GenBank/DDBJ whole genome shotgun (WGS) entry which is preliminary data.</text>
</comment>
<dbReference type="NCBIfam" id="TIGR04223">
    <property type="entry name" value="quorum_AgrD"/>
    <property type="match status" value="1"/>
</dbReference>
<keyword evidence="1" id="KW-1133">Transmembrane helix</keyword>
<name>A0A7C8LS97_9FIRM</name>
<evidence type="ECO:0000313" key="2">
    <source>
        <dbReference type="EMBL" id="KAE9631325.1"/>
    </source>
</evidence>
<dbReference type="EMBL" id="WSLF01000012">
    <property type="protein sequence ID" value="KAE9631325.1"/>
    <property type="molecule type" value="Genomic_DNA"/>
</dbReference>